<dbReference type="EMBL" id="ABJB010792282">
    <property type="status" value="NOT_ANNOTATED_CDS"/>
    <property type="molecule type" value="Genomic_DNA"/>
</dbReference>
<dbReference type="EMBL" id="DS730638">
    <property type="protein sequence ID" value="EEC06974.1"/>
    <property type="molecule type" value="Genomic_DNA"/>
</dbReference>
<dbReference type="Proteomes" id="UP000001555">
    <property type="component" value="Unassembled WGS sequence"/>
</dbReference>
<comment type="caution">
    <text evidence="1">Lacks conserved residue(s) required for the propagation of feature annotation.</text>
</comment>
<dbReference type="SUPFAM" id="SSF55486">
    <property type="entry name" value="Metalloproteases ('zincins'), catalytic domain"/>
    <property type="match status" value="1"/>
</dbReference>
<dbReference type="PANTHER" id="PTHR45702">
    <property type="entry name" value="ADAM10/ADAM17 METALLOPEPTIDASE FAMILY MEMBER"/>
    <property type="match status" value="1"/>
</dbReference>
<dbReference type="InterPro" id="IPR049038">
    <property type="entry name" value="ADAM10_Cys-rich"/>
</dbReference>
<keyword evidence="3" id="KW-0378">Hydrolase</keyword>
<dbReference type="InterPro" id="IPR036436">
    <property type="entry name" value="Disintegrin_dom_sf"/>
</dbReference>
<evidence type="ECO:0000313" key="3">
    <source>
        <dbReference type="EMBL" id="EEC06974.1"/>
    </source>
</evidence>
<dbReference type="GO" id="GO:0004222">
    <property type="term" value="F:metalloendopeptidase activity"/>
    <property type="evidence" value="ECO:0000318"/>
    <property type="project" value="GO_Central"/>
</dbReference>
<feature type="domain" description="Disintegrin" evidence="2">
    <location>
        <begin position="460"/>
        <end position="508"/>
    </location>
</feature>
<dbReference type="VEuPathDB" id="VectorBase:ISCP_013518"/>
<feature type="non-terminal residue" evidence="3">
    <location>
        <position position="1"/>
    </location>
</feature>
<dbReference type="InterPro" id="IPR051489">
    <property type="entry name" value="ADAM_Metalloproteinase"/>
</dbReference>
<reference evidence="3 5" key="1">
    <citation type="submission" date="2008-03" db="EMBL/GenBank/DDBJ databases">
        <title>Annotation of Ixodes scapularis.</title>
        <authorList>
            <consortium name="Ixodes scapularis Genome Project Consortium"/>
            <person name="Caler E."/>
            <person name="Hannick L.I."/>
            <person name="Bidwell S."/>
            <person name="Joardar V."/>
            <person name="Thiagarajan M."/>
            <person name="Amedeo P."/>
            <person name="Galinsky K.J."/>
            <person name="Schobel S."/>
            <person name="Inman J."/>
            <person name="Hostetler J."/>
            <person name="Miller J."/>
            <person name="Hammond M."/>
            <person name="Megy K."/>
            <person name="Lawson D."/>
            <person name="Kodira C."/>
            <person name="Sutton G."/>
            <person name="Meyer J."/>
            <person name="Hill C.A."/>
            <person name="Birren B."/>
            <person name="Nene V."/>
            <person name="Collins F."/>
            <person name="Alarcon-Chaidez F."/>
            <person name="Wikel S."/>
            <person name="Strausberg R."/>
        </authorList>
    </citation>
    <scope>NUCLEOTIDE SEQUENCE [LARGE SCALE GENOMIC DNA]</scope>
    <source>
        <strain evidence="5">Wikel</strain>
        <strain evidence="3">Wikel colony</strain>
    </source>
</reference>
<dbReference type="OrthoDB" id="2149267at2759"/>
<evidence type="ECO:0000313" key="5">
    <source>
        <dbReference type="Proteomes" id="UP000001555"/>
    </source>
</evidence>
<sequence>HDETLECTPGDPEGNYIMFDQATSARLPNNRKFSKCSIASIAQVLHVVNESLHDKENCFLAQTKKANLTRCNKGSQVCIDGSCEGSLCLLHGYEDCQSSGPSYSAEKLCNVFCKLTAQTKKANLTRCNKGSQVCIDGSCEGSLCLLHGYEDCQSSGPSYSAEKLCNVFCKLTAGDKACVDPCEEPKLQLLCGVARPRGAPCNGNMGYCDVYKRCRAVNEGGALRRLQSIFFGTGRISRWIQQSQFARSTEVEDAWRIPVELIFSSVRRRLNLFVEHFEPLSYRPVDVHRSHLRAKRSISSGKHVYLQFRGHNSYVYGALLDGVFEGGIETRWGHFYVDRAAKHFNHLTAFHSVLYSAADVKFPAAGKSPHRWCGVTGETERWMNKVVEAQSRRQAHHDNDSVCAPGGEEGNFIMFPSATSGTRHNNHLFSSCSVGNISAILVPLFEGKSSRENCFQPDRGPICGNTMVEGNETCDCGYTESECNDECCYARQNDDNKEGCSLKPNAKC</sequence>
<dbReference type="Gene3D" id="4.10.70.10">
    <property type="entry name" value="Disintegrin domain"/>
    <property type="match status" value="1"/>
</dbReference>
<dbReference type="EMBL" id="ABJB010907501">
    <property type="status" value="NOT_ANNOTATED_CDS"/>
    <property type="molecule type" value="Genomic_DNA"/>
</dbReference>
<reference evidence="4" key="2">
    <citation type="submission" date="2020-05" db="UniProtKB">
        <authorList>
            <consortium name="EnsemblMetazoa"/>
        </authorList>
    </citation>
    <scope>IDENTIFICATION</scope>
    <source>
        <strain evidence="4">wikel</strain>
    </source>
</reference>
<dbReference type="EMBL" id="ABJB010047016">
    <property type="status" value="NOT_ANNOTATED_CDS"/>
    <property type="molecule type" value="Genomic_DNA"/>
</dbReference>
<dbReference type="EMBL" id="ABJB010203380">
    <property type="status" value="NOT_ANNOTATED_CDS"/>
    <property type="molecule type" value="Genomic_DNA"/>
</dbReference>
<dbReference type="VEuPathDB" id="VectorBase:ISCW003792"/>
<dbReference type="VEuPathDB" id="VectorBase:ISCI003792"/>
<dbReference type="EMBL" id="ABJB010126274">
    <property type="status" value="NOT_ANNOTATED_CDS"/>
    <property type="molecule type" value="Genomic_DNA"/>
</dbReference>
<dbReference type="InterPro" id="IPR024079">
    <property type="entry name" value="MetalloPept_cat_dom_sf"/>
</dbReference>
<name>B7PK52_IXOSC</name>
<accession>B7PK52</accession>
<dbReference type="EMBL" id="ABJB010806163">
    <property type="status" value="NOT_ANNOTATED_CDS"/>
    <property type="molecule type" value="Genomic_DNA"/>
</dbReference>
<dbReference type="Pfam" id="PF21299">
    <property type="entry name" value="ADAM10_Cys-rich"/>
    <property type="match status" value="1"/>
</dbReference>
<dbReference type="EMBL" id="ABJB010179748">
    <property type="status" value="NOT_ANNOTATED_CDS"/>
    <property type="molecule type" value="Genomic_DNA"/>
</dbReference>
<evidence type="ECO:0000256" key="1">
    <source>
        <dbReference type="PROSITE-ProRule" id="PRU00068"/>
    </source>
</evidence>
<dbReference type="HOGENOM" id="CLU_537034_0_0_1"/>
<dbReference type="EMBL" id="ABJB010616118">
    <property type="status" value="NOT_ANNOTATED_CDS"/>
    <property type="molecule type" value="Genomic_DNA"/>
</dbReference>
<dbReference type="VEuPathDB" id="VectorBase:ISCP_033366"/>
<dbReference type="AlphaFoldDB" id="B7PK52"/>
<organism>
    <name type="scientific">Ixodes scapularis</name>
    <name type="common">Black-legged tick</name>
    <name type="synonym">Deer tick</name>
    <dbReference type="NCBI Taxonomy" id="6945"/>
    <lineage>
        <taxon>Eukaryota</taxon>
        <taxon>Metazoa</taxon>
        <taxon>Ecdysozoa</taxon>
        <taxon>Arthropoda</taxon>
        <taxon>Chelicerata</taxon>
        <taxon>Arachnida</taxon>
        <taxon>Acari</taxon>
        <taxon>Parasitiformes</taxon>
        <taxon>Ixodida</taxon>
        <taxon>Ixodoidea</taxon>
        <taxon>Ixodidae</taxon>
        <taxon>Ixodinae</taxon>
        <taxon>Ixodes</taxon>
    </lineage>
</organism>
<dbReference type="InterPro" id="IPR001762">
    <property type="entry name" value="Disintegrin_dom"/>
</dbReference>
<protein>
    <submittedName>
        <fullName evidence="3 4">Kuzbanian, putative</fullName>
        <ecNumber evidence="3">3.4.24.81</ecNumber>
        <ecNumber evidence="3">3.4.24.86</ecNumber>
    </submittedName>
</protein>
<dbReference type="EnsemblMetazoa" id="ISCW003792-RA">
    <property type="protein sequence ID" value="ISCW003792-PA"/>
    <property type="gene ID" value="ISCW003792"/>
</dbReference>
<dbReference type="PaxDb" id="6945-B7PK52"/>
<dbReference type="EMBL" id="ABJB010343075">
    <property type="status" value="NOT_ANNOTATED_CDS"/>
    <property type="molecule type" value="Genomic_DNA"/>
</dbReference>
<dbReference type="GO" id="GO:0005886">
    <property type="term" value="C:plasma membrane"/>
    <property type="evidence" value="ECO:0000318"/>
    <property type="project" value="GO_Central"/>
</dbReference>
<evidence type="ECO:0000313" key="4">
    <source>
        <dbReference type="EnsemblMetazoa" id="ISCW003792-PA"/>
    </source>
</evidence>
<gene>
    <name evidence="3" type="ORF">IscW_ISCW003792</name>
</gene>
<evidence type="ECO:0000259" key="2">
    <source>
        <dbReference type="PROSITE" id="PS50214"/>
    </source>
</evidence>
<dbReference type="EC" id="3.4.24.81" evidence="3"/>
<dbReference type="PROSITE" id="PS50214">
    <property type="entry name" value="DISINTEGRIN_2"/>
    <property type="match status" value="1"/>
</dbReference>
<dbReference type="EC" id="3.4.24.86" evidence="3"/>
<dbReference type="Gene3D" id="3.40.390.10">
    <property type="entry name" value="Collagenase (Catalytic Domain)"/>
    <property type="match status" value="2"/>
</dbReference>
<proteinExistence type="predicted"/>
<keyword evidence="5" id="KW-1185">Reference proteome</keyword>
<dbReference type="GO" id="GO:0007219">
    <property type="term" value="P:Notch signaling pathway"/>
    <property type="evidence" value="ECO:0000318"/>
    <property type="project" value="GO_Central"/>
</dbReference>
<feature type="non-terminal residue" evidence="3">
    <location>
        <position position="508"/>
    </location>
</feature>
<dbReference type="GO" id="GO:0006509">
    <property type="term" value="P:membrane protein ectodomain proteolysis"/>
    <property type="evidence" value="ECO:0000318"/>
    <property type="project" value="GO_Central"/>
</dbReference>
<dbReference type="PANTHER" id="PTHR45702:SF2">
    <property type="entry name" value="KUZBANIAN, ISOFORM A"/>
    <property type="match status" value="1"/>
</dbReference>
<dbReference type="EMBL" id="ABJB010851411">
    <property type="status" value="NOT_ANNOTATED_CDS"/>
    <property type="molecule type" value="Genomic_DNA"/>
</dbReference>